<evidence type="ECO:0000313" key="2">
    <source>
        <dbReference type="EMBL" id="QJH95044.1"/>
    </source>
</evidence>
<dbReference type="EMBL" id="MT144003">
    <property type="protein sequence ID" value="QJA46141.1"/>
    <property type="molecule type" value="Genomic_DNA"/>
</dbReference>
<dbReference type="EMBL" id="MT144611">
    <property type="protein sequence ID" value="QJH95044.1"/>
    <property type="molecule type" value="Genomic_DNA"/>
</dbReference>
<proteinExistence type="predicted"/>
<name>A0A6H1ZFE1_9ZZZZ</name>
<sequence length="44" mass="4610">MNPTDADGLNCYDVKESEQVLPNAELPGVGIEPLDDAADVALLP</sequence>
<accession>A0A6H1ZFE1</accession>
<reference evidence="1" key="1">
    <citation type="submission" date="2020-03" db="EMBL/GenBank/DDBJ databases">
        <title>The deep terrestrial virosphere.</title>
        <authorList>
            <person name="Holmfeldt K."/>
            <person name="Nilsson E."/>
            <person name="Simone D."/>
            <person name="Lopez-Fernandez M."/>
            <person name="Wu X."/>
            <person name="de Brujin I."/>
            <person name="Lundin D."/>
            <person name="Andersson A."/>
            <person name="Bertilsson S."/>
            <person name="Dopson M."/>
        </authorList>
    </citation>
    <scope>NUCLEOTIDE SEQUENCE</scope>
    <source>
        <strain evidence="1">TM448A00317</strain>
        <strain evidence="2">TM448B00343</strain>
    </source>
</reference>
<gene>
    <name evidence="1" type="ORF">TM448A00317_0043</name>
    <name evidence="2" type="ORF">TM448B00343_0050</name>
</gene>
<protein>
    <submittedName>
        <fullName evidence="1">Uncharacterized protein</fullName>
    </submittedName>
</protein>
<organism evidence="1">
    <name type="scientific">viral metagenome</name>
    <dbReference type="NCBI Taxonomy" id="1070528"/>
    <lineage>
        <taxon>unclassified sequences</taxon>
        <taxon>metagenomes</taxon>
        <taxon>organismal metagenomes</taxon>
    </lineage>
</organism>
<dbReference type="AlphaFoldDB" id="A0A6H1ZFE1"/>
<evidence type="ECO:0000313" key="1">
    <source>
        <dbReference type="EMBL" id="QJA46141.1"/>
    </source>
</evidence>